<evidence type="ECO:0000256" key="5">
    <source>
        <dbReference type="ARBA" id="ARBA00023004"/>
    </source>
</evidence>
<evidence type="ECO:0000313" key="9">
    <source>
        <dbReference type="EMBL" id="PHT90538.1"/>
    </source>
</evidence>
<evidence type="ECO:0000256" key="2">
    <source>
        <dbReference type="ARBA" id="ARBA00006718"/>
    </source>
</evidence>
<dbReference type="GO" id="GO:0051536">
    <property type="term" value="F:iron-sulfur cluster binding"/>
    <property type="evidence" value="ECO:0007669"/>
    <property type="project" value="InterPro"/>
</dbReference>
<dbReference type="Pfam" id="PF01521">
    <property type="entry name" value="Fe-S_biosyn"/>
    <property type="match status" value="1"/>
</dbReference>
<keyword evidence="6" id="KW-0496">Mitochondrion</keyword>
<keyword evidence="10" id="KW-1185">Reference proteome</keyword>
<dbReference type="PANTHER" id="PTHR43116:SF3">
    <property type="entry name" value="CLASS I PEPTIDE CHAIN RELEASE FACTOR"/>
    <property type="match status" value="1"/>
</dbReference>
<dbReference type="Gene3D" id="3.30.160.20">
    <property type="match status" value="1"/>
</dbReference>
<comment type="caution">
    <text evidence="9">The sequence shown here is derived from an EMBL/GenBank/DDBJ whole genome shotgun (WGS) entry which is preliminary data.</text>
</comment>
<proteinExistence type="inferred from homology"/>
<dbReference type="GO" id="GO:0016226">
    <property type="term" value="P:iron-sulfur cluster assembly"/>
    <property type="evidence" value="ECO:0007669"/>
    <property type="project" value="InterPro"/>
</dbReference>
<dbReference type="InterPro" id="IPR016092">
    <property type="entry name" value="ATAP"/>
</dbReference>
<organism evidence="9 10">
    <name type="scientific">Capsicum annuum</name>
    <name type="common">Capsicum pepper</name>
    <dbReference type="NCBI Taxonomy" id="4072"/>
    <lineage>
        <taxon>Eukaryota</taxon>
        <taxon>Viridiplantae</taxon>
        <taxon>Streptophyta</taxon>
        <taxon>Embryophyta</taxon>
        <taxon>Tracheophyta</taxon>
        <taxon>Spermatophyta</taxon>
        <taxon>Magnoliopsida</taxon>
        <taxon>eudicotyledons</taxon>
        <taxon>Gunneridae</taxon>
        <taxon>Pentapetalae</taxon>
        <taxon>asterids</taxon>
        <taxon>lamiids</taxon>
        <taxon>Solanales</taxon>
        <taxon>Solanaceae</taxon>
        <taxon>Solanoideae</taxon>
        <taxon>Capsiceae</taxon>
        <taxon>Capsicum</taxon>
    </lineage>
</organism>
<evidence type="ECO:0000313" key="10">
    <source>
        <dbReference type="Proteomes" id="UP000222542"/>
    </source>
</evidence>
<dbReference type="EMBL" id="AYRZ02000002">
    <property type="protein sequence ID" value="PHT90538.1"/>
    <property type="molecule type" value="Genomic_DNA"/>
</dbReference>
<evidence type="ECO:0000256" key="6">
    <source>
        <dbReference type="ARBA" id="ARBA00023128"/>
    </source>
</evidence>
<dbReference type="AlphaFoldDB" id="A0A2G3A8L2"/>
<evidence type="ECO:0000256" key="4">
    <source>
        <dbReference type="ARBA" id="ARBA00022723"/>
    </source>
</evidence>
<keyword evidence="5" id="KW-0408">Iron</keyword>
<reference evidence="9 10" key="2">
    <citation type="journal article" date="2017" name="Genome Biol.">
        <title>New reference genome sequences of hot pepper reveal the massive evolution of plant disease-resistance genes by retroduplication.</title>
        <authorList>
            <person name="Kim S."/>
            <person name="Park J."/>
            <person name="Yeom S.I."/>
            <person name="Kim Y.M."/>
            <person name="Seo E."/>
            <person name="Kim K.T."/>
            <person name="Kim M.S."/>
            <person name="Lee J.M."/>
            <person name="Cheong K."/>
            <person name="Shin H.S."/>
            <person name="Kim S.B."/>
            <person name="Han K."/>
            <person name="Lee J."/>
            <person name="Park M."/>
            <person name="Lee H.A."/>
            <person name="Lee H.Y."/>
            <person name="Lee Y."/>
            <person name="Oh S."/>
            <person name="Lee J.H."/>
            <person name="Choi E."/>
            <person name="Choi E."/>
            <person name="Lee S.E."/>
            <person name="Jeon J."/>
            <person name="Kim H."/>
            <person name="Choi G."/>
            <person name="Song H."/>
            <person name="Lee J."/>
            <person name="Lee S.C."/>
            <person name="Kwon J.K."/>
            <person name="Lee H.Y."/>
            <person name="Koo N."/>
            <person name="Hong Y."/>
            <person name="Kim R.W."/>
            <person name="Kang W.H."/>
            <person name="Huh J.H."/>
            <person name="Kang B.C."/>
            <person name="Yang T.J."/>
            <person name="Lee Y.H."/>
            <person name="Bennetzen J.L."/>
            <person name="Choi D."/>
        </authorList>
    </citation>
    <scope>NUCLEOTIDE SEQUENCE [LARGE SCALE GENOMIC DNA]</scope>
    <source>
        <strain evidence="10">cv. CM334</strain>
    </source>
</reference>
<evidence type="ECO:0000259" key="7">
    <source>
        <dbReference type="Pfam" id="PF00472"/>
    </source>
</evidence>
<dbReference type="FunFam" id="2.60.300.12:FF:000006">
    <property type="entry name" value="Iron-sulfur cluster assembly 2 mitochondrial"/>
    <property type="match status" value="1"/>
</dbReference>
<evidence type="ECO:0000256" key="1">
    <source>
        <dbReference type="ARBA" id="ARBA00004173"/>
    </source>
</evidence>
<dbReference type="GO" id="GO:0046872">
    <property type="term" value="F:metal ion binding"/>
    <property type="evidence" value="ECO:0007669"/>
    <property type="project" value="UniProtKB-KW"/>
</dbReference>
<dbReference type="SUPFAM" id="SSF75620">
    <property type="entry name" value="Release factor"/>
    <property type="match status" value="1"/>
</dbReference>
<dbReference type="InterPro" id="IPR045853">
    <property type="entry name" value="Pep_chain_release_fac_I_sf"/>
</dbReference>
<sequence length="315" mass="35682">MLSSSSSSMIRPVVTFFTTRIRQNYRLLNSSSSSALSQFQSQSQVEALDSIVMTENCIRRIKELQTGEHKEKMLRLSVEAGGCSGFQYEFSLDDKTNSDDRIFERDGVKLVVDNISFDFVKGATVDYVEELIRSAFQMGPTVEGIIAKNWNIVDDTENDWKSHASSIAQSVHLIKKRLKESVKALLRIRRNVKQKELEALLSGEHDCCSCYIECSNISPNKRSQHSNKASALAVLQSRLDQLEMARQAQMNAQHTQSLTEISWGNQISTCVFHPYRIVKDLWTNYEVSDPDSVLEGDLDDFILSFLSSSLDKDEE</sequence>
<dbReference type="InterPro" id="IPR000361">
    <property type="entry name" value="ATAP_core_dom"/>
</dbReference>
<comment type="similarity">
    <text evidence="2">Belongs to the HesB/IscA family.</text>
</comment>
<feature type="domain" description="Prokaryotic-type class I peptide chain release factors" evidence="7">
    <location>
        <begin position="220"/>
        <end position="281"/>
    </location>
</feature>
<dbReference type="Gramene" id="PHT90538">
    <property type="protein sequence ID" value="PHT90538"/>
    <property type="gene ID" value="T459_05651"/>
</dbReference>
<gene>
    <name evidence="9" type="ORF">T459_05651</name>
</gene>
<dbReference type="Gene3D" id="3.30.70.1660">
    <property type="match status" value="1"/>
</dbReference>
<keyword evidence="4" id="KW-0479">Metal-binding</keyword>
<dbReference type="InterPro" id="IPR035903">
    <property type="entry name" value="HesB-like_dom_sf"/>
</dbReference>
<dbReference type="PANTHER" id="PTHR43116">
    <property type="entry name" value="PEPTIDE CHAIN RELEASE FACTOR 2"/>
    <property type="match status" value="1"/>
</dbReference>
<feature type="domain" description="Core" evidence="8">
    <location>
        <begin position="51"/>
        <end position="137"/>
    </location>
</feature>
<dbReference type="Proteomes" id="UP000222542">
    <property type="component" value="Unassembled WGS sequence"/>
</dbReference>
<dbReference type="GO" id="GO:0120510">
    <property type="term" value="C:mitochondrial [4Fe-4S] assembly complex"/>
    <property type="evidence" value="ECO:0007669"/>
    <property type="project" value="UniProtKB-ARBA"/>
</dbReference>
<dbReference type="STRING" id="4072.A0A2G3A8L2"/>
<dbReference type="NCBIfam" id="TIGR00049">
    <property type="entry name" value="iron-sulfur cluster assembly accessory protein"/>
    <property type="match status" value="1"/>
</dbReference>
<evidence type="ECO:0000256" key="3">
    <source>
        <dbReference type="ARBA" id="ARBA00010835"/>
    </source>
</evidence>
<name>A0A2G3A8L2_CAPAN</name>
<dbReference type="InterPro" id="IPR000352">
    <property type="entry name" value="Pep_chain_release_fac_I"/>
</dbReference>
<comment type="subcellular location">
    <subcellularLocation>
        <location evidence="1">Mitochondrion</location>
    </subcellularLocation>
</comment>
<accession>A0A2G3A8L2</accession>
<protein>
    <submittedName>
        <fullName evidence="9">Peptide chain release factor PrfB2, chloroplastic</fullName>
    </submittedName>
</protein>
<evidence type="ECO:0000259" key="8">
    <source>
        <dbReference type="Pfam" id="PF01521"/>
    </source>
</evidence>
<reference evidence="9 10" key="1">
    <citation type="journal article" date="2014" name="Nat. Genet.">
        <title>Genome sequence of the hot pepper provides insights into the evolution of pungency in Capsicum species.</title>
        <authorList>
            <person name="Kim S."/>
            <person name="Park M."/>
            <person name="Yeom S.I."/>
            <person name="Kim Y.M."/>
            <person name="Lee J.M."/>
            <person name="Lee H.A."/>
            <person name="Seo E."/>
            <person name="Choi J."/>
            <person name="Cheong K."/>
            <person name="Kim K.T."/>
            <person name="Jung K."/>
            <person name="Lee G.W."/>
            <person name="Oh S.K."/>
            <person name="Bae C."/>
            <person name="Kim S.B."/>
            <person name="Lee H.Y."/>
            <person name="Kim S.Y."/>
            <person name="Kim M.S."/>
            <person name="Kang B.C."/>
            <person name="Jo Y.D."/>
            <person name="Yang H.B."/>
            <person name="Jeong H.J."/>
            <person name="Kang W.H."/>
            <person name="Kwon J.K."/>
            <person name="Shin C."/>
            <person name="Lim J.Y."/>
            <person name="Park J.H."/>
            <person name="Huh J.H."/>
            <person name="Kim J.S."/>
            <person name="Kim B.D."/>
            <person name="Cohen O."/>
            <person name="Paran I."/>
            <person name="Suh M.C."/>
            <person name="Lee S.B."/>
            <person name="Kim Y.K."/>
            <person name="Shin Y."/>
            <person name="Noh S.J."/>
            <person name="Park J."/>
            <person name="Seo Y.S."/>
            <person name="Kwon S.Y."/>
            <person name="Kim H.A."/>
            <person name="Park J.M."/>
            <person name="Kim H.J."/>
            <person name="Choi S.B."/>
            <person name="Bosland P.W."/>
            <person name="Reeves G."/>
            <person name="Jo S.H."/>
            <person name="Lee B.W."/>
            <person name="Cho H.T."/>
            <person name="Choi H.S."/>
            <person name="Lee M.S."/>
            <person name="Yu Y."/>
            <person name="Do Choi Y."/>
            <person name="Park B.S."/>
            <person name="van Deynze A."/>
            <person name="Ashrafi H."/>
            <person name="Hill T."/>
            <person name="Kim W.T."/>
            <person name="Pai H.S."/>
            <person name="Ahn H.K."/>
            <person name="Yeam I."/>
            <person name="Giovannoni J.J."/>
            <person name="Rose J.K."/>
            <person name="Sorensen I."/>
            <person name="Lee S.J."/>
            <person name="Kim R.W."/>
            <person name="Choi I.Y."/>
            <person name="Choi B.S."/>
            <person name="Lim J.S."/>
            <person name="Lee Y.H."/>
            <person name="Choi D."/>
        </authorList>
    </citation>
    <scope>NUCLEOTIDE SEQUENCE [LARGE SCALE GENOMIC DNA]</scope>
    <source>
        <strain evidence="10">cv. CM334</strain>
    </source>
</reference>
<dbReference type="Pfam" id="PF00472">
    <property type="entry name" value="RF-1"/>
    <property type="match status" value="1"/>
</dbReference>
<dbReference type="Gene3D" id="2.60.300.12">
    <property type="entry name" value="HesB-like domain"/>
    <property type="match status" value="1"/>
</dbReference>
<comment type="similarity">
    <text evidence="3">Belongs to the prokaryotic/mitochondrial release factor family.</text>
</comment>
<dbReference type="GO" id="GO:0003747">
    <property type="term" value="F:translation release factor activity"/>
    <property type="evidence" value="ECO:0007669"/>
    <property type="project" value="InterPro"/>
</dbReference>
<dbReference type="SUPFAM" id="SSF89360">
    <property type="entry name" value="HesB-like domain"/>
    <property type="match status" value="1"/>
</dbReference>